<organism evidence="2 3">
    <name type="scientific">Crepidotus variabilis</name>
    <dbReference type="NCBI Taxonomy" id="179855"/>
    <lineage>
        <taxon>Eukaryota</taxon>
        <taxon>Fungi</taxon>
        <taxon>Dikarya</taxon>
        <taxon>Basidiomycota</taxon>
        <taxon>Agaricomycotina</taxon>
        <taxon>Agaricomycetes</taxon>
        <taxon>Agaricomycetidae</taxon>
        <taxon>Agaricales</taxon>
        <taxon>Agaricineae</taxon>
        <taxon>Crepidotaceae</taxon>
        <taxon>Crepidotus</taxon>
    </lineage>
</organism>
<feature type="compositionally biased region" description="Low complexity" evidence="1">
    <location>
        <begin position="777"/>
        <end position="794"/>
    </location>
</feature>
<feature type="compositionally biased region" description="Low complexity" evidence="1">
    <location>
        <begin position="481"/>
        <end position="492"/>
    </location>
</feature>
<evidence type="ECO:0000256" key="1">
    <source>
        <dbReference type="SAM" id="MobiDB-lite"/>
    </source>
</evidence>
<feature type="region of interest" description="Disordered" evidence="1">
    <location>
        <begin position="266"/>
        <end position="292"/>
    </location>
</feature>
<comment type="caution">
    <text evidence="2">The sequence shown here is derived from an EMBL/GenBank/DDBJ whole genome shotgun (WGS) entry which is preliminary data.</text>
</comment>
<sequence>MGINLTVHTYNAHVGSVKISSLFCLPSPFSKSKRRPAVPVTVPTALSGIPSAPTRPLLAAHDLADKGALMAAQIAPSLASSLHPSAFPTRTVSGRRRSHHCRSAKQLYGAYPEPSLSSPHNSIQPVPSTPTRPAPIILTYQPPVSKSMSERSLFETTDDERHVPGAPTHLQMHERKVLANAHSYTSMRSTGALTNESEVTRVECAADGSVEVVREEEMYGYSKKTKRISTVGTTVTALTTTTHATIGAATPATRPLSTMTSGAITVTTTTSSSRRQSPSNPSAKISKSHRRKKFEDPALYIKKRGSIPQSQRKGLGNLSWSSIGLHCLAARSRDAEDSFPTYTPPMSPSTKHVVRDVEYFKESHAMRPSLENVDSSWIDVEVKGDGGLGSGGLLSAFGLGDDKERKAREFKTLKRNTAPAAPNLGSQISENPGLMGFGQDSWNGVLFPGTAPLSTLSQRKMKRRVGIVPTASAPSSRPGTAESGNGEGAESGAFEASSKFIRVDVETTVVEEVEIVPLPKKVAAVLGEEKRVVKKPYATPVPDLRTRRSLKEGRTLNPNLVLGKAERQALGCVVHDDGRPRHPFSGEVEDEGQIIEIEAGLGAKNDEHGNTGELRGTNFEESDPNAQDISRPGSPTPTPTPVATPRRTKFPTFLTSPETLLPSPTPTPEKRTNISRKIMDPPRSPPTSFKLPIVFPHPIVSSPDRESWLKRASSTLASVPAESLPPPPPPRKVKSSSKRQLPPRPSNPEPLVRTTTHKSQRSLPSPPTTYSVPPPTISTSPFENVKSALGLASGSGSGRTHQRGTTAGQSASYAFGGEVVIMEDENDGDFTNLKDPFASATLPLKVRRSGSIETSYEFTVEDGIFSSRQSSEDPHGRSSIEDVLIPRSAKALRGATRMSAWGRLPVQEMAYAKPEGPRLPGSAKTYSGSISSGGGKSRKHKDKRTKRSSRVPVRRTSRTLDDDAVEEALLAQRLLLRLDGEGWDGVRS</sequence>
<feature type="compositionally biased region" description="Low complexity" evidence="1">
    <location>
        <begin position="643"/>
        <end position="662"/>
    </location>
</feature>
<name>A0A9P6ECP5_9AGAR</name>
<evidence type="ECO:0000313" key="3">
    <source>
        <dbReference type="Proteomes" id="UP000807306"/>
    </source>
</evidence>
<accession>A0A9P6ECP5</accession>
<gene>
    <name evidence="2" type="ORF">CPB83DRAFT_857677</name>
</gene>
<feature type="region of interest" description="Disordered" evidence="1">
    <location>
        <begin position="913"/>
        <end position="960"/>
    </location>
</feature>
<feature type="compositionally biased region" description="Pro residues" evidence="1">
    <location>
        <begin position="764"/>
        <end position="776"/>
    </location>
</feature>
<evidence type="ECO:0000313" key="2">
    <source>
        <dbReference type="EMBL" id="KAF9526527.1"/>
    </source>
</evidence>
<feature type="region of interest" description="Disordered" evidence="1">
    <location>
        <begin position="603"/>
        <end position="810"/>
    </location>
</feature>
<feature type="compositionally biased region" description="Low complexity" evidence="1">
    <location>
        <begin position="266"/>
        <end position="279"/>
    </location>
</feature>
<keyword evidence="3" id="KW-1185">Reference proteome</keyword>
<feature type="compositionally biased region" description="Basic residues" evidence="1">
    <location>
        <begin position="936"/>
        <end position="957"/>
    </location>
</feature>
<dbReference type="Proteomes" id="UP000807306">
    <property type="component" value="Unassembled WGS sequence"/>
</dbReference>
<dbReference type="AlphaFoldDB" id="A0A9P6ECP5"/>
<dbReference type="EMBL" id="MU157870">
    <property type="protein sequence ID" value="KAF9526527.1"/>
    <property type="molecule type" value="Genomic_DNA"/>
</dbReference>
<feature type="compositionally biased region" description="Basic and acidic residues" evidence="1">
    <location>
        <begin position="668"/>
        <end position="680"/>
    </location>
</feature>
<protein>
    <submittedName>
        <fullName evidence="2">Uncharacterized protein</fullName>
    </submittedName>
</protein>
<proteinExistence type="predicted"/>
<reference evidence="2" key="1">
    <citation type="submission" date="2020-11" db="EMBL/GenBank/DDBJ databases">
        <authorList>
            <consortium name="DOE Joint Genome Institute"/>
            <person name="Ahrendt S."/>
            <person name="Riley R."/>
            <person name="Andreopoulos W."/>
            <person name="Labutti K."/>
            <person name="Pangilinan J."/>
            <person name="Ruiz-Duenas F.J."/>
            <person name="Barrasa J.M."/>
            <person name="Sanchez-Garcia M."/>
            <person name="Camarero S."/>
            <person name="Miyauchi S."/>
            <person name="Serrano A."/>
            <person name="Linde D."/>
            <person name="Babiker R."/>
            <person name="Drula E."/>
            <person name="Ayuso-Fernandez I."/>
            <person name="Pacheco R."/>
            <person name="Padilla G."/>
            <person name="Ferreira P."/>
            <person name="Barriuso J."/>
            <person name="Kellner H."/>
            <person name="Castanera R."/>
            <person name="Alfaro M."/>
            <person name="Ramirez L."/>
            <person name="Pisabarro A.G."/>
            <person name="Kuo A."/>
            <person name="Tritt A."/>
            <person name="Lipzen A."/>
            <person name="He G."/>
            <person name="Yan M."/>
            <person name="Ng V."/>
            <person name="Cullen D."/>
            <person name="Martin F."/>
            <person name="Rosso M.-N."/>
            <person name="Henrissat B."/>
            <person name="Hibbett D."/>
            <person name="Martinez A.T."/>
            <person name="Grigoriev I.V."/>
        </authorList>
    </citation>
    <scope>NUCLEOTIDE SEQUENCE</scope>
    <source>
        <strain evidence="2">CBS 506.95</strain>
    </source>
</reference>
<feature type="region of interest" description="Disordered" evidence="1">
    <location>
        <begin position="468"/>
        <end position="492"/>
    </location>
</feature>